<dbReference type="EMBL" id="CAXLJM020000030">
    <property type="protein sequence ID" value="CAL8097798.1"/>
    <property type="molecule type" value="Genomic_DNA"/>
</dbReference>
<keyword evidence="4 6" id="KW-1133">Transmembrane helix</keyword>
<keyword evidence="5 6" id="KW-0472">Membrane</keyword>
<accession>A0ABP1QGH7</accession>
<feature type="transmembrane region" description="Helical" evidence="6">
    <location>
        <begin position="138"/>
        <end position="159"/>
    </location>
</feature>
<sequence length="365" mass="41555">MNASSDPSVVLLSFFMCHMMDLQPRTKDCAVGNISVCIICGSGWKFFTGEKIDDFYSVGHLICLLLGITTIFIAMIGVFTNCIIVEVFRRQGLNRPFDFLLMVLAYVDLCVCGMCILATIAALAIYQNVNRELATICYWYLCLPILLGKSGSTAMTLLISIERFLAIKYPFRAKQWFTSFNTKSFAVLLLTAAVVSKFPKFFVIRREPNIYRNGGLLIPSIQDFQYILTITEFALSVDPYLWDIHTSLEYLLPLPAMLVLNTLSYIQVQKMLKERKDVNCSQITEINALDLFLPVVVVLIVSNLAPLVHFAFLYYLKTLYREMNTAMLLSIVLNSAVNFHIYHYKGLKFKQDAKAILRSWFKLCS</sequence>
<dbReference type="InterPro" id="IPR000276">
    <property type="entry name" value="GPCR_Rhodpsn"/>
</dbReference>
<feature type="transmembrane region" description="Helical" evidence="6">
    <location>
        <begin position="99"/>
        <end position="126"/>
    </location>
</feature>
<proteinExistence type="inferred from homology"/>
<comment type="caution">
    <text evidence="8">The sequence shown here is derived from an EMBL/GenBank/DDBJ whole genome shotgun (WGS) entry which is preliminary data.</text>
</comment>
<evidence type="ECO:0000256" key="4">
    <source>
        <dbReference type="ARBA" id="ARBA00022989"/>
    </source>
</evidence>
<dbReference type="Proteomes" id="UP001642540">
    <property type="component" value="Unassembled WGS sequence"/>
</dbReference>
<dbReference type="InterPro" id="IPR052954">
    <property type="entry name" value="GPCR-Ligand_Int"/>
</dbReference>
<dbReference type="PANTHER" id="PTHR46641">
    <property type="entry name" value="FMRFAMIDE RECEPTOR-RELATED"/>
    <property type="match status" value="1"/>
</dbReference>
<comment type="similarity">
    <text evidence="2">Belongs to the G-protein coupled receptor 1 family.</text>
</comment>
<feature type="domain" description="G-protein coupled receptors family 1 profile" evidence="7">
    <location>
        <begin position="79"/>
        <end position="342"/>
    </location>
</feature>
<dbReference type="Pfam" id="PF00001">
    <property type="entry name" value="7tm_1"/>
    <property type="match status" value="1"/>
</dbReference>
<evidence type="ECO:0000256" key="3">
    <source>
        <dbReference type="ARBA" id="ARBA00022692"/>
    </source>
</evidence>
<feature type="transmembrane region" description="Helical" evidence="6">
    <location>
        <begin position="289"/>
        <end position="314"/>
    </location>
</feature>
<feature type="transmembrane region" description="Helical" evidence="6">
    <location>
        <begin position="59"/>
        <end position="87"/>
    </location>
</feature>
<evidence type="ECO:0000313" key="8">
    <source>
        <dbReference type="EMBL" id="CAL8097798.1"/>
    </source>
</evidence>
<gene>
    <name evidence="8" type="ORF">ODALV1_LOCUS9745</name>
</gene>
<dbReference type="PROSITE" id="PS50262">
    <property type="entry name" value="G_PROTEIN_RECEP_F1_2"/>
    <property type="match status" value="1"/>
</dbReference>
<protein>
    <recommendedName>
        <fullName evidence="7">G-protein coupled receptors family 1 profile domain-containing protein</fullName>
    </recommendedName>
</protein>
<dbReference type="SUPFAM" id="SSF81321">
    <property type="entry name" value="Family A G protein-coupled receptor-like"/>
    <property type="match status" value="1"/>
</dbReference>
<evidence type="ECO:0000259" key="7">
    <source>
        <dbReference type="PROSITE" id="PS50262"/>
    </source>
</evidence>
<evidence type="ECO:0000256" key="5">
    <source>
        <dbReference type="ARBA" id="ARBA00023136"/>
    </source>
</evidence>
<evidence type="ECO:0000256" key="1">
    <source>
        <dbReference type="ARBA" id="ARBA00004370"/>
    </source>
</evidence>
<feature type="transmembrane region" description="Helical" evidence="6">
    <location>
        <begin position="326"/>
        <end position="344"/>
    </location>
</feature>
<feature type="transmembrane region" description="Helical" evidence="6">
    <location>
        <begin position="180"/>
        <end position="198"/>
    </location>
</feature>
<dbReference type="PANTHER" id="PTHR46641:SF2">
    <property type="entry name" value="FMRFAMIDE RECEPTOR"/>
    <property type="match status" value="1"/>
</dbReference>
<dbReference type="InterPro" id="IPR017452">
    <property type="entry name" value="GPCR_Rhodpsn_7TM"/>
</dbReference>
<name>A0ABP1QGH7_9HEXA</name>
<keyword evidence="3 6" id="KW-0812">Transmembrane</keyword>
<reference evidence="8 9" key="1">
    <citation type="submission" date="2024-08" db="EMBL/GenBank/DDBJ databases">
        <authorList>
            <person name="Cucini C."/>
            <person name="Frati F."/>
        </authorList>
    </citation>
    <scope>NUCLEOTIDE SEQUENCE [LARGE SCALE GENOMIC DNA]</scope>
</reference>
<organism evidence="8 9">
    <name type="scientific">Orchesella dallaii</name>
    <dbReference type="NCBI Taxonomy" id="48710"/>
    <lineage>
        <taxon>Eukaryota</taxon>
        <taxon>Metazoa</taxon>
        <taxon>Ecdysozoa</taxon>
        <taxon>Arthropoda</taxon>
        <taxon>Hexapoda</taxon>
        <taxon>Collembola</taxon>
        <taxon>Entomobryomorpha</taxon>
        <taxon>Entomobryoidea</taxon>
        <taxon>Orchesellidae</taxon>
        <taxon>Orchesellinae</taxon>
        <taxon>Orchesella</taxon>
    </lineage>
</organism>
<evidence type="ECO:0000256" key="2">
    <source>
        <dbReference type="ARBA" id="ARBA00010663"/>
    </source>
</evidence>
<dbReference type="PRINTS" id="PR00237">
    <property type="entry name" value="GPCRRHODOPSN"/>
</dbReference>
<dbReference type="Gene3D" id="1.20.1070.10">
    <property type="entry name" value="Rhodopsin 7-helix transmembrane proteins"/>
    <property type="match status" value="1"/>
</dbReference>
<evidence type="ECO:0000256" key="6">
    <source>
        <dbReference type="SAM" id="Phobius"/>
    </source>
</evidence>
<feature type="transmembrane region" description="Helical" evidence="6">
    <location>
        <begin position="29"/>
        <end position="47"/>
    </location>
</feature>
<evidence type="ECO:0000313" key="9">
    <source>
        <dbReference type="Proteomes" id="UP001642540"/>
    </source>
</evidence>
<comment type="subcellular location">
    <subcellularLocation>
        <location evidence="1">Membrane</location>
    </subcellularLocation>
</comment>
<keyword evidence="9" id="KW-1185">Reference proteome</keyword>